<feature type="transmembrane region" description="Helical" evidence="1">
    <location>
        <begin position="41"/>
        <end position="59"/>
    </location>
</feature>
<organism evidence="3 4">
    <name type="scientific">Nitrincola iocasae</name>
    <dbReference type="NCBI Taxonomy" id="2614693"/>
    <lineage>
        <taxon>Bacteria</taxon>
        <taxon>Pseudomonadati</taxon>
        <taxon>Pseudomonadota</taxon>
        <taxon>Gammaproteobacteria</taxon>
        <taxon>Oceanospirillales</taxon>
        <taxon>Oceanospirillaceae</taxon>
        <taxon>Nitrincola</taxon>
    </lineage>
</organism>
<reference evidence="3 4" key="1">
    <citation type="submission" date="2019-09" db="EMBL/GenBank/DDBJ databases">
        <title>Nitrincola iocasae sp. nov., a bacterium isolated from the sediment collected at a cold seep field in South China Sea.</title>
        <authorList>
            <person name="Zhang H."/>
            <person name="Wang H."/>
            <person name="Li C."/>
        </authorList>
    </citation>
    <scope>NUCLEOTIDE SEQUENCE [LARGE SCALE GENOMIC DNA]</scope>
    <source>
        <strain evidence="3 4">KXZD1103</strain>
    </source>
</reference>
<keyword evidence="1" id="KW-1133">Transmembrane helix</keyword>
<dbReference type="Proteomes" id="UP000325606">
    <property type="component" value="Chromosome"/>
</dbReference>
<evidence type="ECO:0000259" key="2">
    <source>
        <dbReference type="Pfam" id="PF00892"/>
    </source>
</evidence>
<dbReference type="RefSeq" id="WP_151053995.1">
    <property type="nucleotide sequence ID" value="NZ_CP044222.1"/>
</dbReference>
<evidence type="ECO:0000313" key="4">
    <source>
        <dbReference type="Proteomes" id="UP000325606"/>
    </source>
</evidence>
<feature type="transmembrane region" description="Helical" evidence="1">
    <location>
        <begin position="182"/>
        <end position="202"/>
    </location>
</feature>
<accession>A0A5J6LBH2</accession>
<dbReference type="Pfam" id="PF00892">
    <property type="entry name" value="EamA"/>
    <property type="match status" value="1"/>
</dbReference>
<dbReference type="GO" id="GO:0016020">
    <property type="term" value="C:membrane"/>
    <property type="evidence" value="ECO:0007669"/>
    <property type="project" value="InterPro"/>
</dbReference>
<name>A0A5J6LBH2_9GAMM</name>
<feature type="transmembrane region" description="Helical" evidence="1">
    <location>
        <begin position="12"/>
        <end position="29"/>
    </location>
</feature>
<evidence type="ECO:0000256" key="1">
    <source>
        <dbReference type="SAM" id="Phobius"/>
    </source>
</evidence>
<feature type="transmembrane region" description="Helical" evidence="1">
    <location>
        <begin position="101"/>
        <end position="120"/>
    </location>
</feature>
<sequence>MFNRLPLRLKGYLITGAGVVMLSPDALIVKDTQVDIPVFVFWRALLMICVLTLLAFWRYKTQLPAAITRCGSALWICPLAIATSSWVFVGANRLTAAGNVLVIQNMAPLIAGLLGLFFFHQKLRLQTWIVILLCIAGAIMMLSGEMEAGNPMGLLIAAILPISMAINTTVASAQKGIDTTVLLPFAGIAMLIPAILMGGVAMPPWDDMKRILLLGLIFLPAAYYLIQSGPRYITGAEVSLMLILETLLGTLLVWWWVGELPTTMAFLGGGLILLVLTSSALLDLYRMNLKSRRGVPDPRDLEKTS</sequence>
<feature type="transmembrane region" description="Helical" evidence="1">
    <location>
        <begin position="208"/>
        <end position="226"/>
    </location>
</feature>
<dbReference type="EMBL" id="CP044222">
    <property type="protein sequence ID" value="QEW05959.1"/>
    <property type="molecule type" value="Genomic_DNA"/>
</dbReference>
<keyword evidence="4" id="KW-1185">Reference proteome</keyword>
<dbReference type="KEGG" id="nik:F5I99_05335"/>
<dbReference type="SUPFAM" id="SSF103481">
    <property type="entry name" value="Multidrug resistance efflux transporter EmrE"/>
    <property type="match status" value="2"/>
</dbReference>
<protein>
    <submittedName>
        <fullName evidence="3">EamA family transporter</fullName>
    </submittedName>
</protein>
<dbReference type="AlphaFoldDB" id="A0A5J6LBH2"/>
<dbReference type="PANTHER" id="PTHR22911">
    <property type="entry name" value="ACYL-MALONYL CONDENSING ENZYME-RELATED"/>
    <property type="match status" value="1"/>
</dbReference>
<evidence type="ECO:0000313" key="3">
    <source>
        <dbReference type="EMBL" id="QEW05959.1"/>
    </source>
</evidence>
<feature type="transmembrane region" description="Helical" evidence="1">
    <location>
        <begin position="152"/>
        <end position="170"/>
    </location>
</feature>
<keyword evidence="1" id="KW-0812">Transmembrane</keyword>
<feature type="domain" description="EamA" evidence="2">
    <location>
        <begin position="33"/>
        <end position="142"/>
    </location>
</feature>
<feature type="transmembrane region" description="Helical" evidence="1">
    <location>
        <begin position="238"/>
        <end position="257"/>
    </location>
</feature>
<dbReference type="InterPro" id="IPR037185">
    <property type="entry name" value="EmrE-like"/>
</dbReference>
<keyword evidence="1" id="KW-0472">Membrane</keyword>
<dbReference type="InterPro" id="IPR000620">
    <property type="entry name" value="EamA_dom"/>
</dbReference>
<feature type="transmembrane region" description="Helical" evidence="1">
    <location>
        <begin position="71"/>
        <end position="89"/>
    </location>
</feature>
<proteinExistence type="predicted"/>
<feature type="transmembrane region" description="Helical" evidence="1">
    <location>
        <begin position="263"/>
        <end position="285"/>
    </location>
</feature>
<feature type="transmembrane region" description="Helical" evidence="1">
    <location>
        <begin position="127"/>
        <end position="146"/>
    </location>
</feature>
<gene>
    <name evidence="3" type="ORF">F5I99_05335</name>
</gene>